<evidence type="ECO:0000313" key="8">
    <source>
        <dbReference type="EMBL" id="KAK4114189.1"/>
    </source>
</evidence>
<dbReference type="PANTHER" id="PTHR24347">
    <property type="entry name" value="SERINE/THREONINE-PROTEIN KINASE"/>
    <property type="match status" value="1"/>
</dbReference>
<dbReference type="Pfam" id="PF00498">
    <property type="entry name" value="FHA"/>
    <property type="match status" value="1"/>
</dbReference>
<dbReference type="PROSITE" id="PS50011">
    <property type="entry name" value="PROTEIN_KINASE_DOM"/>
    <property type="match status" value="1"/>
</dbReference>
<dbReference type="PROSITE" id="PS50006">
    <property type="entry name" value="FHA_DOMAIN"/>
    <property type="match status" value="1"/>
</dbReference>
<dbReference type="EMBL" id="MU853337">
    <property type="protein sequence ID" value="KAK4114189.1"/>
    <property type="molecule type" value="Genomic_DNA"/>
</dbReference>
<dbReference type="InterPro" id="IPR008271">
    <property type="entry name" value="Ser/Thr_kinase_AS"/>
</dbReference>
<dbReference type="InterPro" id="IPR011009">
    <property type="entry name" value="Kinase-like_dom_sf"/>
</dbReference>
<reference evidence="8" key="1">
    <citation type="journal article" date="2023" name="Mol. Phylogenet. Evol.">
        <title>Genome-scale phylogeny and comparative genomics of the fungal order Sordariales.</title>
        <authorList>
            <person name="Hensen N."/>
            <person name="Bonometti L."/>
            <person name="Westerberg I."/>
            <person name="Brannstrom I.O."/>
            <person name="Guillou S."/>
            <person name="Cros-Aarteil S."/>
            <person name="Calhoun S."/>
            <person name="Haridas S."/>
            <person name="Kuo A."/>
            <person name="Mondo S."/>
            <person name="Pangilinan J."/>
            <person name="Riley R."/>
            <person name="LaButti K."/>
            <person name="Andreopoulos B."/>
            <person name="Lipzen A."/>
            <person name="Chen C."/>
            <person name="Yan M."/>
            <person name="Daum C."/>
            <person name="Ng V."/>
            <person name="Clum A."/>
            <person name="Steindorff A."/>
            <person name="Ohm R.A."/>
            <person name="Martin F."/>
            <person name="Silar P."/>
            <person name="Natvig D.O."/>
            <person name="Lalanne C."/>
            <person name="Gautier V."/>
            <person name="Ament-Velasquez S.L."/>
            <person name="Kruys A."/>
            <person name="Hutchinson M.I."/>
            <person name="Powell A.J."/>
            <person name="Barry K."/>
            <person name="Miller A.N."/>
            <person name="Grigoriev I.V."/>
            <person name="Debuchy R."/>
            <person name="Gladieux P."/>
            <person name="Hiltunen Thoren M."/>
            <person name="Johannesson H."/>
        </authorList>
    </citation>
    <scope>NUCLEOTIDE SEQUENCE</scope>
    <source>
        <strain evidence="8">CBS 508.74</strain>
    </source>
</reference>
<proteinExistence type="inferred from homology"/>
<feature type="binding site" evidence="4">
    <location>
        <position position="177"/>
    </location>
    <ligand>
        <name>ATP</name>
        <dbReference type="ChEBI" id="CHEBI:30616"/>
    </ligand>
</feature>
<dbReference type="Gene3D" id="2.60.200.20">
    <property type="match status" value="1"/>
</dbReference>
<dbReference type="AlphaFoldDB" id="A0AAN6YV65"/>
<keyword evidence="2 4" id="KW-0547">Nucleotide-binding</keyword>
<gene>
    <name evidence="8" type="ORF">N656DRAFT_777352</name>
</gene>
<evidence type="ECO:0000259" key="7">
    <source>
        <dbReference type="PROSITE" id="PS50011"/>
    </source>
</evidence>
<dbReference type="SUPFAM" id="SSF56112">
    <property type="entry name" value="Protein kinase-like (PK-like)"/>
    <property type="match status" value="1"/>
</dbReference>
<comment type="caution">
    <text evidence="8">The sequence shown here is derived from an EMBL/GenBank/DDBJ whole genome shotgun (WGS) entry which is preliminary data.</text>
</comment>
<dbReference type="GO" id="GO:0004674">
    <property type="term" value="F:protein serine/threonine kinase activity"/>
    <property type="evidence" value="ECO:0007669"/>
    <property type="project" value="UniProtKB-KW"/>
</dbReference>
<dbReference type="Proteomes" id="UP001302812">
    <property type="component" value="Unassembled WGS sequence"/>
</dbReference>
<feature type="domain" description="FHA" evidence="6">
    <location>
        <begin position="32"/>
        <end position="90"/>
    </location>
</feature>
<keyword evidence="3 4" id="KW-0067">ATP-binding</keyword>
<keyword evidence="8" id="KW-0808">Transferase</keyword>
<dbReference type="Gene3D" id="1.10.510.10">
    <property type="entry name" value="Transferase(Phosphotransferase) domain 1"/>
    <property type="match status" value="1"/>
</dbReference>
<evidence type="ECO:0000256" key="5">
    <source>
        <dbReference type="RuleBase" id="RU000304"/>
    </source>
</evidence>
<dbReference type="RefSeq" id="XP_064671759.1">
    <property type="nucleotide sequence ID" value="XM_064814806.1"/>
</dbReference>
<accession>A0AAN6YV65</accession>
<evidence type="ECO:0000313" key="9">
    <source>
        <dbReference type="Proteomes" id="UP001302812"/>
    </source>
</evidence>
<evidence type="ECO:0000256" key="2">
    <source>
        <dbReference type="ARBA" id="ARBA00022741"/>
    </source>
</evidence>
<evidence type="ECO:0000256" key="3">
    <source>
        <dbReference type="ARBA" id="ARBA00022840"/>
    </source>
</evidence>
<dbReference type="InterPro" id="IPR008984">
    <property type="entry name" value="SMAD_FHA_dom_sf"/>
</dbReference>
<sequence>MSSTAVGRISWNDRSTSPRLEGDFLILPNKTVSVGRDDAANDVVLPDLRVSRCQLEIFCIIVDEECKHAPLVFVRDRGSSNGTCVNGQLIGKGTRLSRAKLLEDGDVITIGTHPDLTLKYSSLLHMQPSYTLSPLQRKEVELFKDRYIISSRTIGDGGHALVFLGTEVETGQQVVCKVHDISHYSTESQELRRIRQEATLLSTLDHPNILSIKAAFETHQTIYIITELATGGDLYSLLSRHDRLEEYTVRSIIRQVLRGVVYIHSKDVAHRDIKPENILCGVTPEVPLRVMLSDFGDSGIVGRQRMKSAVGTRFYRAPECYTPGQDHDLAVDIWAVGMLALQLFLGCEEFPGLDSILFQSQADVEAYVTLIFSLPSYHGRISEAGKNFIRHCLAYDSKERPTARQAFRHSWLQEPKDDRKLFNQLETRNVDLWRPQRAMFPVIQDLRAESLLSIGRGAPDMRPGLEDMVSRHFADRISTHPAAPGIHLLKER</sequence>
<evidence type="ECO:0000259" key="6">
    <source>
        <dbReference type="PROSITE" id="PS50006"/>
    </source>
</evidence>
<dbReference type="PROSITE" id="PS00108">
    <property type="entry name" value="PROTEIN_KINASE_ST"/>
    <property type="match status" value="1"/>
</dbReference>
<dbReference type="SMART" id="SM00220">
    <property type="entry name" value="S_TKc"/>
    <property type="match status" value="1"/>
</dbReference>
<comment type="similarity">
    <text evidence="1">Belongs to the protein kinase superfamily. CAMK Ser/Thr protein kinase family. CHEK2 subfamily.</text>
</comment>
<organism evidence="8 9">
    <name type="scientific">Canariomyces notabilis</name>
    <dbReference type="NCBI Taxonomy" id="2074819"/>
    <lineage>
        <taxon>Eukaryota</taxon>
        <taxon>Fungi</taxon>
        <taxon>Dikarya</taxon>
        <taxon>Ascomycota</taxon>
        <taxon>Pezizomycotina</taxon>
        <taxon>Sordariomycetes</taxon>
        <taxon>Sordariomycetidae</taxon>
        <taxon>Sordariales</taxon>
        <taxon>Chaetomiaceae</taxon>
        <taxon>Canariomyces</taxon>
    </lineage>
</organism>
<reference evidence="8" key="2">
    <citation type="submission" date="2023-05" db="EMBL/GenBank/DDBJ databases">
        <authorList>
            <consortium name="Lawrence Berkeley National Laboratory"/>
            <person name="Steindorff A."/>
            <person name="Hensen N."/>
            <person name="Bonometti L."/>
            <person name="Westerberg I."/>
            <person name="Brannstrom I.O."/>
            <person name="Guillou S."/>
            <person name="Cros-Aarteil S."/>
            <person name="Calhoun S."/>
            <person name="Haridas S."/>
            <person name="Kuo A."/>
            <person name="Mondo S."/>
            <person name="Pangilinan J."/>
            <person name="Riley R."/>
            <person name="Labutti K."/>
            <person name="Andreopoulos B."/>
            <person name="Lipzen A."/>
            <person name="Chen C."/>
            <person name="Yanf M."/>
            <person name="Daum C."/>
            <person name="Ng V."/>
            <person name="Clum A."/>
            <person name="Ohm R."/>
            <person name="Martin F."/>
            <person name="Silar P."/>
            <person name="Natvig D."/>
            <person name="Lalanne C."/>
            <person name="Gautier V."/>
            <person name="Ament-Velasquez S.L."/>
            <person name="Kruys A."/>
            <person name="Hutchinson M.I."/>
            <person name="Powell A.J."/>
            <person name="Barry K."/>
            <person name="Miller A.N."/>
            <person name="Grigoriev I.V."/>
            <person name="Debuchy R."/>
            <person name="Gladieux P."/>
            <person name="Thoren M.H."/>
            <person name="Johannesson H."/>
        </authorList>
    </citation>
    <scope>NUCLEOTIDE SEQUENCE</scope>
    <source>
        <strain evidence="8">CBS 508.74</strain>
    </source>
</reference>
<evidence type="ECO:0000256" key="4">
    <source>
        <dbReference type="PROSITE-ProRule" id="PRU10141"/>
    </source>
</evidence>
<dbReference type="InterPro" id="IPR000253">
    <property type="entry name" value="FHA_dom"/>
</dbReference>
<dbReference type="GO" id="GO:0005524">
    <property type="term" value="F:ATP binding"/>
    <property type="evidence" value="ECO:0007669"/>
    <property type="project" value="UniProtKB-UniRule"/>
</dbReference>
<dbReference type="PROSITE" id="PS00107">
    <property type="entry name" value="PROTEIN_KINASE_ATP"/>
    <property type="match status" value="1"/>
</dbReference>
<keyword evidence="9" id="KW-1185">Reference proteome</keyword>
<dbReference type="GeneID" id="89938931"/>
<dbReference type="SMART" id="SM00240">
    <property type="entry name" value="FHA"/>
    <property type="match status" value="1"/>
</dbReference>
<dbReference type="InterPro" id="IPR000719">
    <property type="entry name" value="Prot_kinase_dom"/>
</dbReference>
<feature type="domain" description="Protein kinase" evidence="7">
    <location>
        <begin position="148"/>
        <end position="412"/>
    </location>
</feature>
<evidence type="ECO:0000256" key="1">
    <source>
        <dbReference type="ARBA" id="ARBA00005575"/>
    </source>
</evidence>
<dbReference type="SUPFAM" id="SSF49879">
    <property type="entry name" value="SMAD/FHA domain"/>
    <property type="match status" value="1"/>
</dbReference>
<protein>
    <submittedName>
        <fullName evidence="8">Kinase-like protein</fullName>
    </submittedName>
</protein>
<name>A0AAN6YV65_9PEZI</name>
<dbReference type="InterPro" id="IPR017441">
    <property type="entry name" value="Protein_kinase_ATP_BS"/>
</dbReference>
<dbReference type="Pfam" id="PF00069">
    <property type="entry name" value="Pkinase"/>
    <property type="match status" value="1"/>
</dbReference>
<keyword evidence="8" id="KW-0418">Kinase</keyword>
<keyword evidence="5" id="KW-0723">Serine/threonine-protein kinase</keyword>